<evidence type="ECO:0000256" key="6">
    <source>
        <dbReference type="ARBA" id="ARBA00022771"/>
    </source>
</evidence>
<keyword evidence="4" id="KW-0808">Transferase</keyword>
<feature type="domain" description="Zinc finger RING-H2-type" evidence="9">
    <location>
        <begin position="93"/>
        <end position="131"/>
    </location>
</feature>
<keyword evidence="8" id="KW-0862">Zinc</keyword>
<evidence type="ECO:0000256" key="8">
    <source>
        <dbReference type="ARBA" id="ARBA00022833"/>
    </source>
</evidence>
<evidence type="ECO:0000256" key="7">
    <source>
        <dbReference type="ARBA" id="ARBA00022786"/>
    </source>
</evidence>
<dbReference type="SUPFAM" id="SSF57850">
    <property type="entry name" value="RING/U-box"/>
    <property type="match status" value="1"/>
</dbReference>
<comment type="catalytic activity">
    <reaction evidence="1">
        <text>S-ubiquitinyl-[E2 ubiquitin-conjugating enzyme]-L-cysteine + [acceptor protein]-L-lysine = [E2 ubiquitin-conjugating enzyme]-L-cysteine + N(6)-ubiquitinyl-[acceptor protein]-L-lysine.</text>
        <dbReference type="EC" id="2.3.2.27"/>
    </reaction>
</comment>
<dbReference type="InterPro" id="IPR013083">
    <property type="entry name" value="Znf_RING/FYVE/PHD"/>
</dbReference>
<dbReference type="PANTHER" id="PTHR22937:SF159">
    <property type="entry name" value="RING-TYPE E3 UBIQUITIN TRANSFERASE"/>
    <property type="match status" value="1"/>
</dbReference>
<evidence type="ECO:0000256" key="4">
    <source>
        <dbReference type="ARBA" id="ARBA00022679"/>
    </source>
</evidence>
<evidence type="ECO:0000313" key="11">
    <source>
        <dbReference type="Proteomes" id="UP001371456"/>
    </source>
</evidence>
<dbReference type="GO" id="GO:0061630">
    <property type="term" value="F:ubiquitin protein ligase activity"/>
    <property type="evidence" value="ECO:0007669"/>
    <property type="project" value="UniProtKB-EC"/>
</dbReference>
<evidence type="ECO:0000313" key="10">
    <source>
        <dbReference type="EMBL" id="KAK6776028.1"/>
    </source>
</evidence>
<reference evidence="10 11" key="1">
    <citation type="submission" date="2024-02" db="EMBL/GenBank/DDBJ databases">
        <title>de novo genome assembly of Solanum bulbocastanum strain 11H21.</title>
        <authorList>
            <person name="Hosaka A.J."/>
        </authorList>
    </citation>
    <scope>NUCLEOTIDE SEQUENCE [LARGE SCALE GENOMIC DNA]</scope>
    <source>
        <tissue evidence="10">Young leaves</tissue>
    </source>
</reference>
<dbReference type="EC" id="2.3.2.27" evidence="3"/>
<name>A0AAN8SUN3_SOLBU</name>
<keyword evidence="6" id="KW-0863">Zinc-finger</keyword>
<evidence type="ECO:0000256" key="1">
    <source>
        <dbReference type="ARBA" id="ARBA00000900"/>
    </source>
</evidence>
<evidence type="ECO:0000259" key="9">
    <source>
        <dbReference type="Pfam" id="PF12678"/>
    </source>
</evidence>
<gene>
    <name evidence="10" type="ORF">RDI58_027029</name>
</gene>
<dbReference type="GO" id="GO:0008270">
    <property type="term" value="F:zinc ion binding"/>
    <property type="evidence" value="ECO:0007669"/>
    <property type="project" value="UniProtKB-KW"/>
</dbReference>
<dbReference type="PANTHER" id="PTHR22937">
    <property type="entry name" value="E3 UBIQUITIN-PROTEIN LIGASE RNF165"/>
    <property type="match status" value="1"/>
</dbReference>
<keyword evidence="5" id="KW-0479">Metal-binding</keyword>
<dbReference type="AlphaFoldDB" id="A0AAN8SUN3"/>
<keyword evidence="11" id="KW-1185">Reference proteome</keyword>
<evidence type="ECO:0000256" key="3">
    <source>
        <dbReference type="ARBA" id="ARBA00012483"/>
    </source>
</evidence>
<accession>A0AAN8SUN3</accession>
<sequence length="137" mass="16115">MMSSNHQALPHYYVSTNFTDPNTYNINAHNRSHLENFYPSVMDDTTHKRLYPTIILFDEILQYPERRKKVEEIMKTRVHCDTNNGGEICVIRRCEYETDETISTLESQHEYHASCIKQWLLKGKRSCPICRSSISIS</sequence>
<protein>
    <recommendedName>
        <fullName evidence="3">RING-type E3 ubiquitin transferase</fullName>
        <ecNumber evidence="3">2.3.2.27</ecNumber>
    </recommendedName>
</protein>
<evidence type="ECO:0000256" key="2">
    <source>
        <dbReference type="ARBA" id="ARBA00004906"/>
    </source>
</evidence>
<comment type="caution">
    <text evidence="10">The sequence shown here is derived from an EMBL/GenBank/DDBJ whole genome shotgun (WGS) entry which is preliminary data.</text>
</comment>
<comment type="pathway">
    <text evidence="2">Protein modification; protein ubiquitination.</text>
</comment>
<dbReference type="Gene3D" id="3.30.40.10">
    <property type="entry name" value="Zinc/RING finger domain, C3HC4 (zinc finger)"/>
    <property type="match status" value="1"/>
</dbReference>
<dbReference type="InterPro" id="IPR024766">
    <property type="entry name" value="Znf_RING_H2"/>
</dbReference>
<dbReference type="InterPro" id="IPR045191">
    <property type="entry name" value="MBR1/2-like"/>
</dbReference>
<organism evidence="10 11">
    <name type="scientific">Solanum bulbocastanum</name>
    <name type="common">Wild potato</name>
    <dbReference type="NCBI Taxonomy" id="147425"/>
    <lineage>
        <taxon>Eukaryota</taxon>
        <taxon>Viridiplantae</taxon>
        <taxon>Streptophyta</taxon>
        <taxon>Embryophyta</taxon>
        <taxon>Tracheophyta</taxon>
        <taxon>Spermatophyta</taxon>
        <taxon>Magnoliopsida</taxon>
        <taxon>eudicotyledons</taxon>
        <taxon>Gunneridae</taxon>
        <taxon>Pentapetalae</taxon>
        <taxon>asterids</taxon>
        <taxon>lamiids</taxon>
        <taxon>Solanales</taxon>
        <taxon>Solanaceae</taxon>
        <taxon>Solanoideae</taxon>
        <taxon>Solaneae</taxon>
        <taxon>Solanum</taxon>
    </lineage>
</organism>
<evidence type="ECO:0000256" key="5">
    <source>
        <dbReference type="ARBA" id="ARBA00022723"/>
    </source>
</evidence>
<dbReference type="EMBL" id="JBANQN010000011">
    <property type="protein sequence ID" value="KAK6776028.1"/>
    <property type="molecule type" value="Genomic_DNA"/>
</dbReference>
<keyword evidence="7" id="KW-0833">Ubl conjugation pathway</keyword>
<dbReference type="Proteomes" id="UP001371456">
    <property type="component" value="Unassembled WGS sequence"/>
</dbReference>
<dbReference type="Pfam" id="PF12678">
    <property type="entry name" value="zf-rbx1"/>
    <property type="match status" value="1"/>
</dbReference>
<dbReference type="GO" id="GO:0005634">
    <property type="term" value="C:nucleus"/>
    <property type="evidence" value="ECO:0007669"/>
    <property type="project" value="TreeGrafter"/>
</dbReference>
<proteinExistence type="predicted"/>